<dbReference type="EMBL" id="JAWCTQ010000061">
    <property type="protein sequence ID" value="MDT9686289.1"/>
    <property type="molecule type" value="Genomic_DNA"/>
</dbReference>
<name>A0ABU3QUA9_9ACTN</name>
<evidence type="ECO:0000313" key="1">
    <source>
        <dbReference type="EMBL" id="MDT9686289.1"/>
    </source>
</evidence>
<comment type="caution">
    <text evidence="1">The sequence shown here is derived from an EMBL/GenBank/DDBJ whole genome shotgun (WGS) entry which is preliminary data.</text>
</comment>
<organism evidence="1 2">
    <name type="scientific">Streptomyces tamarix</name>
    <dbReference type="NCBI Taxonomy" id="3078565"/>
    <lineage>
        <taxon>Bacteria</taxon>
        <taxon>Bacillati</taxon>
        <taxon>Actinomycetota</taxon>
        <taxon>Actinomycetes</taxon>
        <taxon>Kitasatosporales</taxon>
        <taxon>Streptomycetaceae</taxon>
        <taxon>Streptomyces</taxon>
    </lineage>
</organism>
<keyword evidence="2" id="KW-1185">Reference proteome</keyword>
<proteinExistence type="predicted"/>
<evidence type="ECO:0000313" key="2">
    <source>
        <dbReference type="Proteomes" id="UP001250181"/>
    </source>
</evidence>
<protein>
    <submittedName>
        <fullName evidence="1">Uncharacterized protein</fullName>
    </submittedName>
</protein>
<gene>
    <name evidence="1" type="ORF">RND61_30095</name>
</gene>
<dbReference type="Proteomes" id="UP001250181">
    <property type="component" value="Unassembled WGS sequence"/>
</dbReference>
<sequence>MRAATRRRHGVEELRDLLGGEPVHAVLHRIVTPAPGAGGAGG</sequence>
<dbReference type="RefSeq" id="WP_315881323.1">
    <property type="nucleotide sequence ID" value="NZ_JAWCTQ010000061.1"/>
</dbReference>
<reference evidence="1 2" key="1">
    <citation type="submission" date="2023-09" db="EMBL/GenBank/DDBJ databases">
        <title>Streptomyces sp. nov.: A antagonism against Alternaria gaisen Producing Streptochlin, Isolated from Tamarix root soil.</title>
        <authorList>
            <person name="Chen Y."/>
        </authorList>
    </citation>
    <scope>NUCLEOTIDE SEQUENCE [LARGE SCALE GENOMIC DNA]</scope>
    <source>
        <strain evidence="1 2">TRM76323</strain>
    </source>
</reference>
<accession>A0ABU3QUA9</accession>